<proteinExistence type="predicted"/>
<keyword evidence="2" id="KW-1185">Reference proteome</keyword>
<sequence length="101" mass="11201">MLSVEESDDIVMMEGLRLMVRAPSLGAKAVVPCSPAETMGASLSELEELDDIVTTESRRLRLFTSWISHEQEEEMRLADTTHQKVSAPGKGLVVVDRWRSG</sequence>
<organism evidence="1 2">
    <name type="scientific">Marasmius crinis-equi</name>
    <dbReference type="NCBI Taxonomy" id="585013"/>
    <lineage>
        <taxon>Eukaryota</taxon>
        <taxon>Fungi</taxon>
        <taxon>Dikarya</taxon>
        <taxon>Basidiomycota</taxon>
        <taxon>Agaricomycotina</taxon>
        <taxon>Agaricomycetes</taxon>
        <taxon>Agaricomycetidae</taxon>
        <taxon>Agaricales</taxon>
        <taxon>Marasmiineae</taxon>
        <taxon>Marasmiaceae</taxon>
        <taxon>Marasmius</taxon>
    </lineage>
</organism>
<name>A0ABR3EQ92_9AGAR</name>
<gene>
    <name evidence="1" type="ORF">V5O48_016974</name>
</gene>
<reference evidence="1 2" key="1">
    <citation type="submission" date="2024-02" db="EMBL/GenBank/DDBJ databases">
        <title>A draft genome for the cacao thread blight pathogen Marasmius crinis-equi.</title>
        <authorList>
            <person name="Cohen S.P."/>
            <person name="Baruah I.K."/>
            <person name="Amoako-Attah I."/>
            <person name="Bukari Y."/>
            <person name="Meinhardt L.W."/>
            <person name="Bailey B.A."/>
        </authorList>
    </citation>
    <scope>NUCLEOTIDE SEQUENCE [LARGE SCALE GENOMIC DNA]</scope>
    <source>
        <strain evidence="1 2">GH-76</strain>
    </source>
</reference>
<evidence type="ECO:0000313" key="1">
    <source>
        <dbReference type="EMBL" id="KAL0565060.1"/>
    </source>
</evidence>
<dbReference type="Proteomes" id="UP001465976">
    <property type="component" value="Unassembled WGS sequence"/>
</dbReference>
<comment type="caution">
    <text evidence="1">The sequence shown here is derived from an EMBL/GenBank/DDBJ whole genome shotgun (WGS) entry which is preliminary data.</text>
</comment>
<accession>A0ABR3EQ92</accession>
<dbReference type="EMBL" id="JBAHYK010002441">
    <property type="protein sequence ID" value="KAL0565060.1"/>
    <property type="molecule type" value="Genomic_DNA"/>
</dbReference>
<evidence type="ECO:0000313" key="2">
    <source>
        <dbReference type="Proteomes" id="UP001465976"/>
    </source>
</evidence>
<protein>
    <submittedName>
        <fullName evidence="1">Uncharacterized protein</fullName>
    </submittedName>
</protein>